<reference evidence="2" key="1">
    <citation type="journal article" date="2012" name="Nat. Genet.">
        <title>Lifestyle transitions in plant pathogenic Colletotrichum fungi deciphered by genome and transcriptome analyses.</title>
        <authorList>
            <person name="O'Connell R.J."/>
            <person name="Thon M.R."/>
            <person name="Hacquard S."/>
            <person name="Amyotte S.G."/>
            <person name="Kleemann J."/>
            <person name="Torres M.F."/>
            <person name="Damm U."/>
            <person name="Buiate E.A."/>
            <person name="Epstein L."/>
            <person name="Alkan N."/>
            <person name="Altmueller J."/>
            <person name="Alvarado-Balderrama L."/>
            <person name="Bauser C.A."/>
            <person name="Becker C."/>
            <person name="Birren B.W."/>
            <person name="Chen Z."/>
            <person name="Choi J."/>
            <person name="Crouch J.A."/>
            <person name="Duvick J.P."/>
            <person name="Farman M.A."/>
            <person name="Gan P."/>
            <person name="Heiman D."/>
            <person name="Henrissat B."/>
            <person name="Howard R.J."/>
            <person name="Kabbage M."/>
            <person name="Koch C."/>
            <person name="Kracher B."/>
            <person name="Kubo Y."/>
            <person name="Law A.D."/>
            <person name="Lebrun M.-H."/>
            <person name="Lee Y.-H."/>
            <person name="Miyara I."/>
            <person name="Moore N."/>
            <person name="Neumann U."/>
            <person name="Nordstroem K."/>
            <person name="Panaccione D.G."/>
            <person name="Panstruga R."/>
            <person name="Place M."/>
            <person name="Proctor R.H."/>
            <person name="Prusky D."/>
            <person name="Rech G."/>
            <person name="Reinhardt R."/>
            <person name="Rollins J.A."/>
            <person name="Rounsley S."/>
            <person name="Schardl C.L."/>
            <person name="Schwartz D.C."/>
            <person name="Shenoy N."/>
            <person name="Shirasu K."/>
            <person name="Sikhakolli U.R."/>
            <person name="Stueber K."/>
            <person name="Sukno S.A."/>
            <person name="Sweigard J.A."/>
            <person name="Takano Y."/>
            <person name="Takahara H."/>
            <person name="Trail F."/>
            <person name="van der Does H.C."/>
            <person name="Voll L.M."/>
            <person name="Will I."/>
            <person name="Young S."/>
            <person name="Zeng Q."/>
            <person name="Zhang J."/>
            <person name="Zhou S."/>
            <person name="Dickman M.B."/>
            <person name="Schulze-Lefert P."/>
            <person name="Ver Loren van Themaat E."/>
            <person name="Ma L.-J."/>
            <person name="Vaillancourt L.J."/>
        </authorList>
    </citation>
    <scope>NUCLEOTIDE SEQUENCE [LARGE SCALE GENOMIC DNA]</scope>
    <source>
        <strain evidence="2">IMI 349063</strain>
    </source>
</reference>
<evidence type="ECO:0000313" key="1">
    <source>
        <dbReference type="EMBL" id="CCF37808.1"/>
    </source>
</evidence>
<name>H1VC55_COLHI</name>
<proteinExistence type="predicted"/>
<evidence type="ECO:0000313" key="2">
    <source>
        <dbReference type="Proteomes" id="UP000007174"/>
    </source>
</evidence>
<accession>H1VC55</accession>
<sequence>MRSTRSWWRWLWPGPSPRRCYRRGYSSASGERHGSPALWEGHAASSDHVDNHIKRNQDGAKRVDGWLFERLLFVFIDPDFSCINLSTCHYASHSPSRRTRDINGSCN</sequence>
<dbReference type="AlphaFoldDB" id="H1VC55"/>
<protein>
    <submittedName>
        <fullName evidence="1">Uncharacterized protein</fullName>
    </submittedName>
</protein>
<dbReference type="Proteomes" id="UP000007174">
    <property type="component" value="Unassembled WGS sequence"/>
</dbReference>
<organism evidence="1 2">
    <name type="scientific">Colletotrichum higginsianum (strain IMI 349063)</name>
    <name type="common">Crucifer anthracnose fungus</name>
    <dbReference type="NCBI Taxonomy" id="759273"/>
    <lineage>
        <taxon>Eukaryota</taxon>
        <taxon>Fungi</taxon>
        <taxon>Dikarya</taxon>
        <taxon>Ascomycota</taxon>
        <taxon>Pezizomycotina</taxon>
        <taxon>Sordariomycetes</taxon>
        <taxon>Hypocreomycetidae</taxon>
        <taxon>Glomerellales</taxon>
        <taxon>Glomerellaceae</taxon>
        <taxon>Colletotrichum</taxon>
        <taxon>Colletotrichum destructivum species complex</taxon>
    </lineage>
</organism>
<gene>
    <name evidence="1" type="ORF">CH063_01771</name>
</gene>
<dbReference type="EMBL" id="CACQ02002646">
    <property type="protein sequence ID" value="CCF37808.1"/>
    <property type="molecule type" value="Genomic_DNA"/>
</dbReference>
<dbReference type="HOGENOM" id="CLU_2209848_0_0_1"/>